<keyword evidence="4 10" id="KW-1003">Cell membrane</keyword>
<keyword evidence="10" id="KW-0735">Signal-anchor</keyword>
<dbReference type="GO" id="GO:0055085">
    <property type="term" value="P:transmembrane transport"/>
    <property type="evidence" value="ECO:0007669"/>
    <property type="project" value="InterPro"/>
</dbReference>
<evidence type="ECO:0000256" key="12">
    <source>
        <dbReference type="SAM" id="SignalP"/>
    </source>
</evidence>
<dbReference type="EMBL" id="JAUOPB010000018">
    <property type="protein sequence ID" value="MDO6424805.1"/>
    <property type="molecule type" value="Genomic_DNA"/>
</dbReference>
<evidence type="ECO:0000313" key="15">
    <source>
        <dbReference type="Proteomes" id="UP001169760"/>
    </source>
</evidence>
<dbReference type="RefSeq" id="WP_303494021.1">
    <property type="nucleotide sequence ID" value="NZ_JAUOPB010000018.1"/>
</dbReference>
<gene>
    <name evidence="14" type="ORF">Q4521_20105</name>
</gene>
<protein>
    <recommendedName>
        <fullName evidence="10">Protein TonB</fullName>
    </recommendedName>
</protein>
<keyword evidence="3 10" id="KW-0813">Transport</keyword>
<dbReference type="InterPro" id="IPR006260">
    <property type="entry name" value="TonB/TolA_C"/>
</dbReference>
<evidence type="ECO:0000256" key="3">
    <source>
        <dbReference type="ARBA" id="ARBA00022448"/>
    </source>
</evidence>
<evidence type="ECO:0000256" key="8">
    <source>
        <dbReference type="ARBA" id="ARBA00022989"/>
    </source>
</evidence>
<dbReference type="NCBIfam" id="TIGR01352">
    <property type="entry name" value="tonB_Cterm"/>
    <property type="match status" value="1"/>
</dbReference>
<keyword evidence="5 10" id="KW-0997">Cell inner membrane</keyword>
<accession>A0AAW7XC43</accession>
<evidence type="ECO:0000256" key="11">
    <source>
        <dbReference type="SAM" id="MobiDB-lite"/>
    </source>
</evidence>
<organism evidence="14 15">
    <name type="scientific">Saccharophagus degradans</name>
    <dbReference type="NCBI Taxonomy" id="86304"/>
    <lineage>
        <taxon>Bacteria</taxon>
        <taxon>Pseudomonadati</taxon>
        <taxon>Pseudomonadota</taxon>
        <taxon>Gammaproteobacteria</taxon>
        <taxon>Cellvibrionales</taxon>
        <taxon>Cellvibrionaceae</taxon>
        <taxon>Saccharophagus</taxon>
    </lineage>
</organism>
<evidence type="ECO:0000256" key="7">
    <source>
        <dbReference type="ARBA" id="ARBA00022927"/>
    </source>
</evidence>
<dbReference type="Pfam" id="PF16036">
    <property type="entry name" value="Chalcone_3"/>
    <property type="match status" value="1"/>
</dbReference>
<dbReference type="PANTHER" id="PTHR33446">
    <property type="entry name" value="PROTEIN TONB-RELATED"/>
    <property type="match status" value="1"/>
</dbReference>
<keyword evidence="6" id="KW-0812">Transmembrane</keyword>
<dbReference type="InterPro" id="IPR003538">
    <property type="entry name" value="TonB"/>
</dbReference>
<reference evidence="14" key="1">
    <citation type="submission" date="2023-07" db="EMBL/GenBank/DDBJ databases">
        <title>Genome content predicts the carbon catabolic preferences of heterotrophic bacteria.</title>
        <authorList>
            <person name="Gralka M."/>
        </authorList>
    </citation>
    <scope>NUCLEOTIDE SEQUENCE</scope>
    <source>
        <strain evidence="14">I3M17_2</strain>
    </source>
</reference>
<feature type="compositionally biased region" description="Basic and acidic residues" evidence="11">
    <location>
        <begin position="263"/>
        <end position="283"/>
    </location>
</feature>
<dbReference type="InterPro" id="IPR051045">
    <property type="entry name" value="TonB-dependent_transducer"/>
</dbReference>
<dbReference type="InterPro" id="IPR037682">
    <property type="entry name" value="TonB_C"/>
</dbReference>
<feature type="domain" description="TonB C-terminal" evidence="13">
    <location>
        <begin position="320"/>
        <end position="411"/>
    </location>
</feature>
<comment type="caution">
    <text evidence="14">The sequence shown here is derived from an EMBL/GenBank/DDBJ whole genome shotgun (WGS) entry which is preliminary data.</text>
</comment>
<evidence type="ECO:0000256" key="5">
    <source>
        <dbReference type="ARBA" id="ARBA00022519"/>
    </source>
</evidence>
<keyword evidence="8" id="KW-1133">Transmembrane helix</keyword>
<keyword evidence="9" id="KW-0472">Membrane</keyword>
<evidence type="ECO:0000256" key="6">
    <source>
        <dbReference type="ARBA" id="ARBA00022692"/>
    </source>
</evidence>
<feature type="signal peptide" evidence="12">
    <location>
        <begin position="1"/>
        <end position="26"/>
    </location>
</feature>
<dbReference type="InterPro" id="IPR016087">
    <property type="entry name" value="Chalcone_isomerase"/>
</dbReference>
<evidence type="ECO:0000259" key="13">
    <source>
        <dbReference type="PROSITE" id="PS52015"/>
    </source>
</evidence>
<proteinExistence type="inferred from homology"/>
<name>A0AAW7XC43_9GAMM</name>
<feature type="chain" id="PRO_5043734405" description="Protein TonB" evidence="12">
    <location>
        <begin position="27"/>
        <end position="411"/>
    </location>
</feature>
<keyword evidence="7 10" id="KW-0653">Protein transport</keyword>
<keyword evidence="12" id="KW-0732">Signal</keyword>
<evidence type="ECO:0000256" key="1">
    <source>
        <dbReference type="ARBA" id="ARBA00004383"/>
    </source>
</evidence>
<dbReference type="PROSITE" id="PS52015">
    <property type="entry name" value="TONB_CTD"/>
    <property type="match status" value="1"/>
</dbReference>
<dbReference type="PRINTS" id="PR01374">
    <property type="entry name" value="TONBPROTEIN"/>
</dbReference>
<dbReference type="AlphaFoldDB" id="A0AAW7XC43"/>
<dbReference type="Pfam" id="PF03544">
    <property type="entry name" value="TonB_C"/>
    <property type="match status" value="1"/>
</dbReference>
<comment type="subcellular location">
    <subcellularLocation>
        <location evidence="1 10">Cell inner membrane</location>
        <topology evidence="1 10">Single-pass membrane protein</topology>
        <orientation evidence="1 10">Periplasmic side</orientation>
    </subcellularLocation>
</comment>
<sequence>MQKLKIIISALVVTLTYTLLTPASFAAPLLNGVATQSELGKEQFIAGLFTSTLASEAKDVLLAQEDKRMQIRVTADRLSTRRFKRLWIEGMAINASSSELQKHAQHMADFSNMLKIKLMAGDIFTIDRAGSTVLISLNGAQLGQIPDPAFFDLLLRTWVGPVPLSSDFKQNMLVAGNVNSGLITRFESTRPTDERIAAVEDAVKARAKQAEAQDDDSTPKVAVAKTDIKPKIEAPVAIAPPPKIAAPSGALGESKTVSTPKPEPAKPKPQEPEPAPKVEEKPKVAAITPPPPETLLDEESLEDEEDDLDFTAESLLSQQLYIAKLKRWSSSKLKYPSRAASRGHEGNVRLSIVIDRSGKVKKVEVIEAAEYSSLTKEAQNAIERANPFPPMPEDVKGDTFLFTLPVVFQLQ</sequence>
<comment type="function">
    <text evidence="10">Interacts with outer membrane receptor proteins that carry out high-affinity binding and energy dependent uptake into the periplasmic space of specific substrates. It could act to transduce energy from the cytoplasmic membrane to specific energy-requiring processes in the outer membrane, resulting in the release into the periplasm of ligands bound by these outer membrane proteins.</text>
</comment>
<evidence type="ECO:0000256" key="10">
    <source>
        <dbReference type="RuleBase" id="RU362123"/>
    </source>
</evidence>
<dbReference type="GO" id="GO:0030288">
    <property type="term" value="C:outer membrane-bounded periplasmic space"/>
    <property type="evidence" value="ECO:0007669"/>
    <property type="project" value="InterPro"/>
</dbReference>
<evidence type="ECO:0000313" key="14">
    <source>
        <dbReference type="EMBL" id="MDO6424805.1"/>
    </source>
</evidence>
<dbReference type="GO" id="GO:0015891">
    <property type="term" value="P:siderophore transport"/>
    <property type="evidence" value="ECO:0007669"/>
    <property type="project" value="InterPro"/>
</dbReference>
<dbReference type="SUPFAM" id="SSF74653">
    <property type="entry name" value="TolA/TonB C-terminal domain"/>
    <property type="match status" value="1"/>
</dbReference>
<dbReference type="GO" id="GO:0005886">
    <property type="term" value="C:plasma membrane"/>
    <property type="evidence" value="ECO:0007669"/>
    <property type="project" value="UniProtKB-SubCell"/>
</dbReference>
<dbReference type="GO" id="GO:0031992">
    <property type="term" value="F:energy transducer activity"/>
    <property type="evidence" value="ECO:0007669"/>
    <property type="project" value="InterPro"/>
</dbReference>
<dbReference type="GO" id="GO:0015031">
    <property type="term" value="P:protein transport"/>
    <property type="evidence" value="ECO:0007669"/>
    <property type="project" value="UniProtKB-UniRule"/>
</dbReference>
<comment type="similarity">
    <text evidence="2 10">Belongs to the TonB family.</text>
</comment>
<evidence type="ECO:0000256" key="2">
    <source>
        <dbReference type="ARBA" id="ARBA00006555"/>
    </source>
</evidence>
<dbReference type="Proteomes" id="UP001169760">
    <property type="component" value="Unassembled WGS sequence"/>
</dbReference>
<evidence type="ECO:0000256" key="9">
    <source>
        <dbReference type="ARBA" id="ARBA00023136"/>
    </source>
</evidence>
<feature type="region of interest" description="Disordered" evidence="11">
    <location>
        <begin position="234"/>
        <end position="302"/>
    </location>
</feature>
<dbReference type="Gene3D" id="3.30.1150.10">
    <property type="match status" value="1"/>
</dbReference>
<evidence type="ECO:0000256" key="4">
    <source>
        <dbReference type="ARBA" id="ARBA00022475"/>
    </source>
</evidence>